<gene>
    <name evidence="1" type="ORF">C1876_01390</name>
    <name evidence="2" type="ORF">DMP09_00250</name>
</gene>
<name>A0A3N0J365_9ACTN</name>
<proteinExistence type="predicted"/>
<evidence type="ECO:0000313" key="1">
    <source>
        <dbReference type="EMBL" id="RDB71543.1"/>
    </source>
</evidence>
<dbReference type="AlphaFoldDB" id="A0A3N0J365"/>
<keyword evidence="2" id="KW-0030">Aminoacyl-tRNA synthetase</keyword>
<dbReference type="OrthoDB" id="3176181at2"/>
<sequence length="63" mass="6865">MTTPADRELNKRLIEISKALSSLVCGASTADDVVYIRDEALRSVAEQSEIARLRLSRTASGTK</sequence>
<dbReference type="EMBL" id="PPTT01000002">
    <property type="protein sequence ID" value="RDB71543.1"/>
    <property type="molecule type" value="Genomic_DNA"/>
</dbReference>
<keyword evidence="3" id="KW-1185">Reference proteome</keyword>
<reference evidence="2" key="3">
    <citation type="journal article" date="2019" name="Microbiol. Resour. Announc.">
        <title>Draft Genome Sequences of Type Strains of Gordonibacter faecihominis, Paraeggerthella hongkongensis, Parvibacter caecicola,Slackia equolifaciens, Slackia faecicanis, and Slackia isoflavoniconvertens.</title>
        <authorList>
            <person name="Danylec N."/>
            <person name="Stoll D.A."/>
            <person name="Dotsch A."/>
            <person name="Huch M."/>
        </authorList>
    </citation>
    <scope>NUCLEOTIDE SEQUENCE</scope>
    <source>
        <strain evidence="2">DSM 16107</strain>
    </source>
</reference>
<dbReference type="Proteomes" id="UP000253817">
    <property type="component" value="Unassembled WGS sequence"/>
</dbReference>
<evidence type="ECO:0000313" key="3">
    <source>
        <dbReference type="Proteomes" id="UP000253817"/>
    </source>
</evidence>
<evidence type="ECO:0000313" key="4">
    <source>
        <dbReference type="Proteomes" id="UP000270112"/>
    </source>
</evidence>
<comment type="caution">
    <text evidence="2">The sequence shown here is derived from an EMBL/GenBank/DDBJ whole genome shotgun (WGS) entry which is preliminary data.</text>
</comment>
<evidence type="ECO:0000313" key="2">
    <source>
        <dbReference type="EMBL" id="RNM43436.1"/>
    </source>
</evidence>
<dbReference type="EMBL" id="QICC01000001">
    <property type="protein sequence ID" value="RNM43436.1"/>
    <property type="molecule type" value="Genomic_DNA"/>
</dbReference>
<reference evidence="4" key="2">
    <citation type="submission" date="2018-05" db="EMBL/GenBank/DDBJ databases">
        <title>Genome Sequencing of selected type strains of the family Eggerthellaceae.</title>
        <authorList>
            <person name="Danylec N."/>
            <person name="Stoll D.A."/>
            <person name="Doetsch A."/>
            <person name="Huch M."/>
        </authorList>
    </citation>
    <scope>NUCLEOTIDE SEQUENCE [LARGE SCALE GENOMIC DNA]</scope>
    <source>
        <strain evidence="4">DSM 16107</strain>
    </source>
</reference>
<dbReference type="Proteomes" id="UP000270112">
    <property type="component" value="Unassembled WGS sequence"/>
</dbReference>
<organism evidence="2 4">
    <name type="scientific">Eggerthella sinensis</name>
    <dbReference type="NCBI Taxonomy" id="242230"/>
    <lineage>
        <taxon>Bacteria</taxon>
        <taxon>Bacillati</taxon>
        <taxon>Actinomycetota</taxon>
        <taxon>Coriobacteriia</taxon>
        <taxon>Eggerthellales</taxon>
        <taxon>Eggerthellaceae</taxon>
        <taxon>Eggerthella</taxon>
    </lineage>
</organism>
<accession>A0A3N0J365</accession>
<reference evidence="1 3" key="1">
    <citation type="journal article" date="2018" name="Elife">
        <title>Discovery and characterization of a prevalent human gut bacterial enzyme sufficient for the inactivation of a family of plant toxins.</title>
        <authorList>
            <person name="Koppel N."/>
            <person name="Bisanz J.E."/>
            <person name="Pandelia M.E."/>
            <person name="Turnbaugh P.J."/>
            <person name="Balskus E.P."/>
        </authorList>
    </citation>
    <scope>NUCLEOTIDE SEQUENCE [LARGE SCALE GENOMIC DNA]</scope>
    <source>
        <strain evidence="1 3">DSM 16107</strain>
    </source>
</reference>
<protein>
    <submittedName>
        <fullName evidence="2">Phenylalanyl-tRNA synthetase subunit alpha</fullName>
    </submittedName>
</protein>
<dbReference type="GO" id="GO:0004812">
    <property type="term" value="F:aminoacyl-tRNA ligase activity"/>
    <property type="evidence" value="ECO:0007669"/>
    <property type="project" value="UniProtKB-KW"/>
</dbReference>
<keyword evidence="2" id="KW-0436">Ligase</keyword>